<dbReference type="AlphaFoldDB" id="A0A5C3P2Y6"/>
<evidence type="ECO:0000313" key="2">
    <source>
        <dbReference type="Proteomes" id="UP000308197"/>
    </source>
</evidence>
<accession>A0A5C3P2Y6</accession>
<proteinExistence type="predicted"/>
<dbReference type="EMBL" id="ML211413">
    <property type="protein sequence ID" value="TFK83207.1"/>
    <property type="molecule type" value="Genomic_DNA"/>
</dbReference>
<dbReference type="Proteomes" id="UP000308197">
    <property type="component" value="Unassembled WGS sequence"/>
</dbReference>
<name>A0A5C3P2Y6_9APHY</name>
<gene>
    <name evidence="1" type="ORF">K466DRAFT_271317</name>
</gene>
<reference evidence="1 2" key="1">
    <citation type="journal article" date="2019" name="Nat. Ecol. Evol.">
        <title>Megaphylogeny resolves global patterns of mushroom evolution.</title>
        <authorList>
            <person name="Varga T."/>
            <person name="Krizsan K."/>
            <person name="Foldi C."/>
            <person name="Dima B."/>
            <person name="Sanchez-Garcia M."/>
            <person name="Sanchez-Ramirez S."/>
            <person name="Szollosi G.J."/>
            <person name="Szarkandi J.G."/>
            <person name="Papp V."/>
            <person name="Albert L."/>
            <person name="Andreopoulos W."/>
            <person name="Angelini C."/>
            <person name="Antonin V."/>
            <person name="Barry K.W."/>
            <person name="Bougher N.L."/>
            <person name="Buchanan P."/>
            <person name="Buyck B."/>
            <person name="Bense V."/>
            <person name="Catcheside P."/>
            <person name="Chovatia M."/>
            <person name="Cooper J."/>
            <person name="Damon W."/>
            <person name="Desjardin D."/>
            <person name="Finy P."/>
            <person name="Geml J."/>
            <person name="Haridas S."/>
            <person name="Hughes K."/>
            <person name="Justo A."/>
            <person name="Karasinski D."/>
            <person name="Kautmanova I."/>
            <person name="Kiss B."/>
            <person name="Kocsube S."/>
            <person name="Kotiranta H."/>
            <person name="LaButti K.M."/>
            <person name="Lechner B.E."/>
            <person name="Liimatainen K."/>
            <person name="Lipzen A."/>
            <person name="Lukacs Z."/>
            <person name="Mihaltcheva S."/>
            <person name="Morgado L.N."/>
            <person name="Niskanen T."/>
            <person name="Noordeloos M.E."/>
            <person name="Ohm R.A."/>
            <person name="Ortiz-Santana B."/>
            <person name="Ovrebo C."/>
            <person name="Racz N."/>
            <person name="Riley R."/>
            <person name="Savchenko A."/>
            <person name="Shiryaev A."/>
            <person name="Soop K."/>
            <person name="Spirin V."/>
            <person name="Szebenyi C."/>
            <person name="Tomsovsky M."/>
            <person name="Tulloss R.E."/>
            <person name="Uehling J."/>
            <person name="Grigoriev I.V."/>
            <person name="Vagvolgyi C."/>
            <person name="Papp T."/>
            <person name="Martin F.M."/>
            <person name="Miettinen O."/>
            <person name="Hibbett D.S."/>
            <person name="Nagy L.G."/>
        </authorList>
    </citation>
    <scope>NUCLEOTIDE SEQUENCE [LARGE SCALE GENOMIC DNA]</scope>
    <source>
        <strain evidence="1 2">HHB13444</strain>
    </source>
</reference>
<sequence>MATAGPFDVHCCALNEEPLTVVVVVGLNSNRGALATPGPSLERQLHPRNSRALRATAIGASWLDEG</sequence>
<organism evidence="1 2">
    <name type="scientific">Polyporus arcularius HHB13444</name>
    <dbReference type="NCBI Taxonomy" id="1314778"/>
    <lineage>
        <taxon>Eukaryota</taxon>
        <taxon>Fungi</taxon>
        <taxon>Dikarya</taxon>
        <taxon>Basidiomycota</taxon>
        <taxon>Agaricomycotina</taxon>
        <taxon>Agaricomycetes</taxon>
        <taxon>Polyporales</taxon>
        <taxon>Polyporaceae</taxon>
        <taxon>Polyporus</taxon>
    </lineage>
</organism>
<dbReference type="InParanoid" id="A0A5C3P2Y6"/>
<evidence type="ECO:0000313" key="1">
    <source>
        <dbReference type="EMBL" id="TFK83207.1"/>
    </source>
</evidence>
<protein>
    <submittedName>
        <fullName evidence="1">Uncharacterized protein</fullName>
    </submittedName>
</protein>
<keyword evidence="2" id="KW-1185">Reference proteome</keyword>